<comment type="caution">
    <text evidence="1">The sequence shown here is derived from an EMBL/GenBank/DDBJ whole genome shotgun (WGS) entry which is preliminary data.</text>
</comment>
<proteinExistence type="predicted"/>
<reference evidence="1" key="1">
    <citation type="journal article" date="2014" name="Front. Microbiol.">
        <title>High frequency of phylogenetically diverse reductive dehalogenase-homologous genes in deep subseafloor sedimentary metagenomes.</title>
        <authorList>
            <person name="Kawai M."/>
            <person name="Futagami T."/>
            <person name="Toyoda A."/>
            <person name="Takaki Y."/>
            <person name="Nishi S."/>
            <person name="Hori S."/>
            <person name="Arai W."/>
            <person name="Tsubouchi T."/>
            <person name="Morono Y."/>
            <person name="Uchiyama I."/>
            <person name="Ito T."/>
            <person name="Fujiyama A."/>
            <person name="Inagaki F."/>
            <person name="Takami H."/>
        </authorList>
    </citation>
    <scope>NUCLEOTIDE SEQUENCE</scope>
    <source>
        <strain evidence="1">Expedition CK06-06</strain>
    </source>
</reference>
<sequence>IFGVITNGLSLLGIGYEIQSIARGLIVILAVTLAAGRS</sequence>
<dbReference type="AlphaFoldDB" id="X1C126"/>
<organism evidence="1">
    <name type="scientific">marine sediment metagenome</name>
    <dbReference type="NCBI Taxonomy" id="412755"/>
    <lineage>
        <taxon>unclassified sequences</taxon>
        <taxon>metagenomes</taxon>
        <taxon>ecological metagenomes</taxon>
    </lineage>
</organism>
<name>X1C126_9ZZZZ</name>
<feature type="non-terminal residue" evidence="1">
    <location>
        <position position="1"/>
    </location>
</feature>
<protein>
    <submittedName>
        <fullName evidence="1">Uncharacterized protein</fullName>
    </submittedName>
</protein>
<accession>X1C126</accession>
<dbReference type="EMBL" id="BART01018188">
    <property type="protein sequence ID" value="GAG87042.1"/>
    <property type="molecule type" value="Genomic_DNA"/>
</dbReference>
<gene>
    <name evidence="1" type="ORF">S01H4_34381</name>
</gene>
<evidence type="ECO:0000313" key="1">
    <source>
        <dbReference type="EMBL" id="GAG87042.1"/>
    </source>
</evidence>